<sequence length="167" mass="18360">MAVNKDHCVLLIDPVKEGEHSSTVKEIGCYATFAEAIAAGTDGAVILPESATPETITEADVAPAARRLIGIDYDGRSYTGATRSWFADDGCSDRRTFRANMPASFNNRLTSTRAFSGCRRNDSFSGFFQTGFVVRSFPNRAYIGDRLNNQTSSKRWSGDDCCDWCCR</sequence>
<dbReference type="AlphaFoldDB" id="A0A7H1N708"/>
<protein>
    <submittedName>
        <fullName evidence="1">Uncharacterized protein</fullName>
    </submittedName>
</protein>
<keyword evidence="2" id="KW-1185">Reference proteome</keyword>
<evidence type="ECO:0000313" key="2">
    <source>
        <dbReference type="Proteomes" id="UP000516369"/>
    </source>
</evidence>
<gene>
    <name evidence="1" type="ORF">HQ394_19375</name>
</gene>
<name>A0A7H1N708_9PROT</name>
<dbReference type="KEGG" id="dvn:HQ394_19375"/>
<organism evidence="1 2">
    <name type="scientific">Defluviicoccus vanus</name>
    <dbReference type="NCBI Taxonomy" id="111831"/>
    <lineage>
        <taxon>Bacteria</taxon>
        <taxon>Pseudomonadati</taxon>
        <taxon>Pseudomonadota</taxon>
        <taxon>Alphaproteobacteria</taxon>
        <taxon>Rhodospirillales</taxon>
        <taxon>Rhodospirillaceae</taxon>
        <taxon>Defluviicoccus</taxon>
    </lineage>
</organism>
<proteinExistence type="predicted"/>
<accession>A0A7H1N708</accession>
<keyword evidence="1" id="KW-0614">Plasmid</keyword>
<dbReference type="Proteomes" id="UP000516369">
    <property type="component" value="Plasmid unnamed"/>
</dbReference>
<dbReference type="EMBL" id="CP053924">
    <property type="protein sequence ID" value="QNT71494.1"/>
    <property type="molecule type" value="Genomic_DNA"/>
</dbReference>
<evidence type="ECO:0000313" key="1">
    <source>
        <dbReference type="EMBL" id="QNT71494.1"/>
    </source>
</evidence>
<reference evidence="1 2" key="1">
    <citation type="submission" date="2020-05" db="EMBL/GenBank/DDBJ databases">
        <title>Complete closed genome sequence of Defluviicoccus vanus.</title>
        <authorList>
            <person name="Bessarab I."/>
            <person name="Arumugam K."/>
            <person name="Maszenan A.M."/>
            <person name="Seviour R.J."/>
            <person name="Williams R.B."/>
        </authorList>
    </citation>
    <scope>NUCLEOTIDE SEQUENCE [LARGE SCALE GENOMIC DNA]</scope>
    <source>
        <strain evidence="1 2">Ben 114</strain>
        <plasmid evidence="1 2">unnamed</plasmid>
    </source>
</reference>
<geneLocation type="plasmid" evidence="1 2">
    <name>unnamed</name>
</geneLocation>